<dbReference type="PANTHER" id="PTHR43685:SF2">
    <property type="entry name" value="GLYCOSYLTRANSFERASE 2-LIKE DOMAIN-CONTAINING PROTEIN"/>
    <property type="match status" value="1"/>
</dbReference>
<dbReference type="Gene3D" id="3.90.550.10">
    <property type="entry name" value="Spore Coat Polysaccharide Biosynthesis Protein SpsA, Chain A"/>
    <property type="match status" value="1"/>
</dbReference>
<dbReference type="RefSeq" id="WP_116558617.1">
    <property type="nucleotide sequence ID" value="NZ_QDKM01000004.1"/>
</dbReference>
<dbReference type="CDD" id="cd00761">
    <property type="entry name" value="Glyco_tranf_GTA_type"/>
    <property type="match status" value="1"/>
</dbReference>
<keyword evidence="3" id="KW-1185">Reference proteome</keyword>
<dbReference type="InterPro" id="IPR001173">
    <property type="entry name" value="Glyco_trans_2-like"/>
</dbReference>
<evidence type="ECO:0000313" key="2">
    <source>
        <dbReference type="EMBL" id="PVH28775.1"/>
    </source>
</evidence>
<comment type="caution">
    <text evidence="2">The sequence shown here is derived from an EMBL/GenBank/DDBJ whole genome shotgun (WGS) entry which is preliminary data.</text>
</comment>
<dbReference type="SUPFAM" id="SSF53448">
    <property type="entry name" value="Nucleotide-diphospho-sugar transferases"/>
    <property type="match status" value="1"/>
</dbReference>
<name>A0A2T8HTM9_9RHOB</name>
<feature type="domain" description="Glycosyltransferase 2-like" evidence="1">
    <location>
        <begin position="8"/>
        <end position="118"/>
    </location>
</feature>
<reference evidence="2 3" key="1">
    <citation type="submission" date="2018-04" db="EMBL/GenBank/DDBJ databases">
        <title>Pararhodobacter oceanense sp. nov., isolated from marine intertidal sediment.</title>
        <authorList>
            <person name="Wang X.-L."/>
            <person name="Du Z.-J."/>
        </authorList>
    </citation>
    <scope>NUCLEOTIDE SEQUENCE [LARGE SCALE GENOMIC DNA]</scope>
    <source>
        <strain evidence="2 3">AM505</strain>
    </source>
</reference>
<dbReference type="Proteomes" id="UP000245911">
    <property type="component" value="Unassembled WGS sequence"/>
</dbReference>
<evidence type="ECO:0000259" key="1">
    <source>
        <dbReference type="Pfam" id="PF00535"/>
    </source>
</evidence>
<dbReference type="OrthoDB" id="5291101at2"/>
<protein>
    <recommendedName>
        <fullName evidence="1">Glycosyltransferase 2-like domain-containing protein</fullName>
    </recommendedName>
</protein>
<dbReference type="InterPro" id="IPR029044">
    <property type="entry name" value="Nucleotide-diphossugar_trans"/>
</dbReference>
<proteinExistence type="predicted"/>
<dbReference type="Pfam" id="PF00535">
    <property type="entry name" value="Glycos_transf_2"/>
    <property type="match status" value="1"/>
</dbReference>
<dbReference type="AlphaFoldDB" id="A0A2T8HTM9"/>
<sequence>MPQARVGIVVRTKDRPLFVTRALHAVMAQTARDWQVILVNDGGDPGALAQAIDAAGLSHAFDDQRMTTLNLTASIGRSAAFNRGAETLQTEMVCCLDDDDTWEPAFIAELLRLYDDTKPMAPDLGGVASLVTAVREDIVTEKGRESIVRLGTEGLPAAFTREDFFVNPIAYATYRHDLYPVQWMLNRKAVLACGGFPEAFSVMEDRAFMNRFLQRWRLALLDRPLAYHHRRIQRSGDKAQSVAMNTLDNPSYDWRLFSDLAKIEVNTPQDLTQDTAPLSAIQAGDLIRASAATLLKEVNDETSALWHKINGEAQSLRASIEAVDARIGDVEPRQGADAVPEARVWSLWDAVGGGDIGYRLAVQTPFLTRLELSAPSDQPGLLFHASTAAQRAVLQVPQTEGFMALELSLQDLDPRGLGLRCELVVSGNEGYLFETALSVAHHDRIGRKSHRFEESHVHACPAGGAVKVDRQFPASLLGRSKTAKLSIILPRQAHNFRLVLHDLVVSRLQEA</sequence>
<gene>
    <name evidence="2" type="ORF">DDE20_11410</name>
</gene>
<dbReference type="PANTHER" id="PTHR43685">
    <property type="entry name" value="GLYCOSYLTRANSFERASE"/>
    <property type="match status" value="1"/>
</dbReference>
<dbReference type="EMBL" id="QDKM01000004">
    <property type="protein sequence ID" value="PVH28775.1"/>
    <property type="molecule type" value="Genomic_DNA"/>
</dbReference>
<accession>A0A2T8HTM9</accession>
<evidence type="ECO:0000313" key="3">
    <source>
        <dbReference type="Proteomes" id="UP000245911"/>
    </source>
</evidence>
<dbReference type="InterPro" id="IPR050834">
    <property type="entry name" value="Glycosyltransf_2"/>
</dbReference>
<organism evidence="2 3">
    <name type="scientific">Pararhodobacter oceanensis</name>
    <dbReference type="NCBI Taxonomy" id="2172121"/>
    <lineage>
        <taxon>Bacteria</taxon>
        <taxon>Pseudomonadati</taxon>
        <taxon>Pseudomonadota</taxon>
        <taxon>Alphaproteobacteria</taxon>
        <taxon>Rhodobacterales</taxon>
        <taxon>Paracoccaceae</taxon>
        <taxon>Pararhodobacter</taxon>
    </lineage>
</organism>